<evidence type="ECO:0000256" key="2">
    <source>
        <dbReference type="SAM" id="Phobius"/>
    </source>
</evidence>
<feature type="transmembrane region" description="Helical" evidence="2">
    <location>
        <begin position="634"/>
        <end position="652"/>
    </location>
</feature>
<sequence>MTVYKPSNPQVIFGGDSSSDSAGTGTGTDTATAAAATYTGAAAYNPTVLQAPAVPSNPSVTTQFNVQLLSGGMTGMSIKLPGDFYGFSVEMSVANHILGKNSTLLQVPFLNLMANVKERAGSVRVRVGGNTQESAELVTTIANGSILAKDYAAVTGTTNTPPLTYTADLLYMMGNISSLAGVHWYLGIPFFNTTPFALEIMETAQPVLGDYLLGFQAGNEPDLYVSHGHRPSTYGPFDYFGEFSDLSTQVNNDQLIPNKNTQFIIPSVSGTWSPEEVWNTNIVPSFGNDINALAVERYPDDNCAAQFNTGQPIKQPQDVFPNYLNHTSATNLVSSYINSTGYAQSVGKPMLMFETNTASCGGFPGVSDSFGAAMWALDWGLTMAFNNFSGALLHVGGQNAFYNPFTPPPTNQSTFRQWTVGPVYYSVLVMAEILGPSNASQVFDLGANNNNMFTPAYAVYENGTPTKVVLFNFVTDPSGNTNLSVPIAIGGGQTGQPNATPSSVQVKYLTAESVAQKGNFTWAGQTLGNVFQSDGRLEGNLDVQTVQCDQNANTCTIQVPAPGVAVVFLTSDALNEVTPGSTVTYPTTATTKTANTAVVDPSVLATSNGHGGLEGHLGATSQGSSNAASGMKDAMSGAMAFLALIGGAWFIAARR</sequence>
<dbReference type="PANTHER" id="PTHR36183:SF2">
    <property type="entry name" value="BETA-GLUCURONIDASE C-TERMINAL DOMAIN-CONTAINING PROTEIN"/>
    <property type="match status" value="1"/>
</dbReference>
<dbReference type="PANTHER" id="PTHR36183">
    <property type="entry name" value="BETA-GLUCURONIDASE"/>
    <property type="match status" value="1"/>
</dbReference>
<dbReference type="STRING" id="205917.A0A4Y9Z076"/>
<dbReference type="Gene3D" id="3.20.20.80">
    <property type="entry name" value="Glycosidases"/>
    <property type="match status" value="1"/>
</dbReference>
<feature type="region of interest" description="Disordered" evidence="1">
    <location>
        <begin position="1"/>
        <end position="28"/>
    </location>
</feature>
<organism evidence="4 5">
    <name type="scientific">Dentipellis fragilis</name>
    <dbReference type="NCBI Taxonomy" id="205917"/>
    <lineage>
        <taxon>Eukaryota</taxon>
        <taxon>Fungi</taxon>
        <taxon>Dikarya</taxon>
        <taxon>Basidiomycota</taxon>
        <taxon>Agaricomycotina</taxon>
        <taxon>Agaricomycetes</taxon>
        <taxon>Russulales</taxon>
        <taxon>Hericiaceae</taxon>
        <taxon>Dentipellis</taxon>
    </lineage>
</organism>
<dbReference type="OrthoDB" id="2796951at2759"/>
<comment type="caution">
    <text evidence="4">The sequence shown here is derived from an EMBL/GenBank/DDBJ whole genome shotgun (WGS) entry which is preliminary data.</text>
</comment>
<protein>
    <recommendedName>
        <fullName evidence="3">Beta-glucuronidase C-terminal domain-containing protein</fullName>
    </recommendedName>
</protein>
<feature type="compositionally biased region" description="Low complexity" evidence="1">
    <location>
        <begin position="14"/>
        <end position="28"/>
    </location>
</feature>
<dbReference type="InterPro" id="IPR052974">
    <property type="entry name" value="GH79_Enzymes"/>
</dbReference>
<feature type="compositionally biased region" description="Polar residues" evidence="1">
    <location>
        <begin position="1"/>
        <end position="10"/>
    </location>
</feature>
<dbReference type="InterPro" id="IPR031728">
    <property type="entry name" value="GlcAase_C"/>
</dbReference>
<evidence type="ECO:0000313" key="4">
    <source>
        <dbReference type="EMBL" id="TFY66779.1"/>
    </source>
</evidence>
<dbReference type="InterPro" id="IPR017853">
    <property type="entry name" value="GH"/>
</dbReference>
<evidence type="ECO:0000313" key="5">
    <source>
        <dbReference type="Proteomes" id="UP000298327"/>
    </source>
</evidence>
<proteinExistence type="predicted"/>
<dbReference type="Pfam" id="PF16862">
    <property type="entry name" value="Glyco_hydro_79C"/>
    <property type="match status" value="1"/>
</dbReference>
<keyword evidence="2" id="KW-0812">Transmembrane</keyword>
<name>A0A4Y9Z076_9AGAM</name>
<keyword evidence="5" id="KW-1185">Reference proteome</keyword>
<evidence type="ECO:0000259" key="3">
    <source>
        <dbReference type="Pfam" id="PF16862"/>
    </source>
</evidence>
<dbReference type="Proteomes" id="UP000298327">
    <property type="component" value="Unassembled WGS sequence"/>
</dbReference>
<keyword evidence="2" id="KW-0472">Membrane</keyword>
<dbReference type="EMBL" id="SEOQ01000219">
    <property type="protein sequence ID" value="TFY66779.1"/>
    <property type="molecule type" value="Genomic_DNA"/>
</dbReference>
<accession>A0A4Y9Z076</accession>
<keyword evidence="2" id="KW-1133">Transmembrane helix</keyword>
<reference evidence="4 5" key="1">
    <citation type="submission" date="2019-02" db="EMBL/GenBank/DDBJ databases">
        <title>Genome sequencing of the rare red list fungi Dentipellis fragilis.</title>
        <authorList>
            <person name="Buettner E."/>
            <person name="Kellner H."/>
        </authorList>
    </citation>
    <scope>NUCLEOTIDE SEQUENCE [LARGE SCALE GENOMIC DNA]</scope>
    <source>
        <strain evidence="4 5">DSM 105465</strain>
    </source>
</reference>
<dbReference type="SUPFAM" id="SSF51445">
    <property type="entry name" value="(Trans)glycosidases"/>
    <property type="match status" value="1"/>
</dbReference>
<dbReference type="AlphaFoldDB" id="A0A4Y9Z076"/>
<feature type="domain" description="Beta-glucuronidase C-terminal" evidence="3">
    <location>
        <begin position="456"/>
        <end position="566"/>
    </location>
</feature>
<evidence type="ECO:0000256" key="1">
    <source>
        <dbReference type="SAM" id="MobiDB-lite"/>
    </source>
</evidence>
<gene>
    <name evidence="4" type="ORF">EVG20_g4311</name>
</gene>